<accession>A0A4P9USW4</accession>
<dbReference type="OrthoDB" id="9791640at2"/>
<organism evidence="1 2">
    <name type="scientific">Methylotuvimicrobium buryatense</name>
    <name type="common">Methylomicrobium buryatense</name>
    <dbReference type="NCBI Taxonomy" id="95641"/>
    <lineage>
        <taxon>Bacteria</taxon>
        <taxon>Pseudomonadati</taxon>
        <taxon>Pseudomonadota</taxon>
        <taxon>Gammaproteobacteria</taxon>
        <taxon>Methylococcales</taxon>
        <taxon>Methylococcaceae</taxon>
        <taxon>Methylotuvimicrobium</taxon>
    </lineage>
</organism>
<name>A0A4P9USW4_METBY</name>
<proteinExistence type="predicted"/>
<evidence type="ECO:0000313" key="2">
    <source>
        <dbReference type="Proteomes" id="UP000305881"/>
    </source>
</evidence>
<dbReference type="AlphaFoldDB" id="A0A4P9USW4"/>
<keyword evidence="2" id="KW-1185">Reference proteome</keyword>
<dbReference type="InterPro" id="IPR025354">
    <property type="entry name" value="DUF4258"/>
</dbReference>
<dbReference type="Proteomes" id="UP000305881">
    <property type="component" value="Chromosome"/>
</dbReference>
<evidence type="ECO:0000313" key="1">
    <source>
        <dbReference type="EMBL" id="QCW83633.1"/>
    </source>
</evidence>
<gene>
    <name evidence="1" type="ORF">EQU24_16340</name>
</gene>
<dbReference type="EMBL" id="CP035467">
    <property type="protein sequence ID" value="QCW83633.1"/>
    <property type="molecule type" value="Genomic_DNA"/>
</dbReference>
<dbReference type="STRING" id="675511.GCA_000341735_04185"/>
<reference evidence="2" key="1">
    <citation type="journal article" date="2019" name="J. Bacteriol.">
        <title>A Mutagenic Screen Identifies a TonB-Dependent Receptor Required for the Lanthanide Metal Switch in the Type I Methanotroph 'Methylotuvimicrobium buryatense' 5GB1C.</title>
        <authorList>
            <person name="Groom J.D."/>
            <person name="Ford S.M."/>
            <person name="Pesesky M.W."/>
            <person name="Lidstrom M.E."/>
        </authorList>
    </citation>
    <scope>NUCLEOTIDE SEQUENCE [LARGE SCALE GENOMIC DNA]</scope>
    <source>
        <strain evidence="2">5GB1C</strain>
    </source>
</reference>
<dbReference type="Pfam" id="PF14076">
    <property type="entry name" value="DUF4258"/>
    <property type="match status" value="1"/>
</dbReference>
<protein>
    <submittedName>
        <fullName evidence="1">DUF4258 domain-containing protein</fullName>
    </submittedName>
</protein>
<sequence length="106" mass="11862">MSSVILADIRAAVNAGRVLWKKHALERMLERGIGRNQVKNAILQGVIIEDYPDDHPIPSLLLALNQPEALHVVLAYDAASEQCHIITAYRPDLTHFEADLITRRLS</sequence>
<dbReference type="KEGG" id="mbur:EQU24_16340"/>
<dbReference type="RefSeq" id="WP_017842559.1">
    <property type="nucleotide sequence ID" value="NZ_CP035467.1"/>
</dbReference>